<gene>
    <name evidence="2" type="ORF">Tci_040902</name>
</gene>
<proteinExistence type="predicted"/>
<comment type="caution">
    <text evidence="2">The sequence shown here is derived from an EMBL/GenBank/DDBJ whole genome shotgun (WGS) entry which is preliminary data.</text>
</comment>
<feature type="region of interest" description="Disordered" evidence="1">
    <location>
        <begin position="88"/>
        <end position="150"/>
    </location>
</feature>
<evidence type="ECO:0000313" key="2">
    <source>
        <dbReference type="EMBL" id="GEU68924.1"/>
    </source>
</evidence>
<name>A0A6L2M8N6_TANCI</name>
<accession>A0A6L2M8N6</accession>
<feature type="compositionally biased region" description="Basic and acidic residues" evidence="1">
    <location>
        <begin position="88"/>
        <end position="104"/>
    </location>
</feature>
<organism evidence="2">
    <name type="scientific">Tanacetum cinerariifolium</name>
    <name type="common">Dalmatian daisy</name>
    <name type="synonym">Chrysanthemum cinerariifolium</name>
    <dbReference type="NCBI Taxonomy" id="118510"/>
    <lineage>
        <taxon>Eukaryota</taxon>
        <taxon>Viridiplantae</taxon>
        <taxon>Streptophyta</taxon>
        <taxon>Embryophyta</taxon>
        <taxon>Tracheophyta</taxon>
        <taxon>Spermatophyta</taxon>
        <taxon>Magnoliopsida</taxon>
        <taxon>eudicotyledons</taxon>
        <taxon>Gunneridae</taxon>
        <taxon>Pentapetalae</taxon>
        <taxon>asterids</taxon>
        <taxon>campanulids</taxon>
        <taxon>Asterales</taxon>
        <taxon>Asteraceae</taxon>
        <taxon>Asteroideae</taxon>
        <taxon>Anthemideae</taxon>
        <taxon>Anthemidinae</taxon>
        <taxon>Tanacetum</taxon>
    </lineage>
</organism>
<reference evidence="2" key="1">
    <citation type="journal article" date="2019" name="Sci. Rep.">
        <title>Draft genome of Tanacetum cinerariifolium, the natural source of mosquito coil.</title>
        <authorList>
            <person name="Yamashiro T."/>
            <person name="Shiraishi A."/>
            <person name="Satake H."/>
            <person name="Nakayama K."/>
        </authorList>
    </citation>
    <scope>NUCLEOTIDE SEQUENCE</scope>
</reference>
<protein>
    <submittedName>
        <fullName evidence="2">Uncharacterized protein</fullName>
    </submittedName>
</protein>
<dbReference type="AlphaFoldDB" id="A0A6L2M8N6"/>
<feature type="compositionally biased region" description="Basic and acidic residues" evidence="1">
    <location>
        <begin position="124"/>
        <end position="150"/>
    </location>
</feature>
<sequence>MPKIEKYVTESLEAGVLVRSTNQPQTSYAVAASLSEFKLKKILIDKIEENKSINRSDIHKNLYNALVESYNSDKDIINSYGNVVTLKRGKEAESSKEATHKESKSTSSKDASRSQLKSSGKSTYAKEHGQKVDELKDQTHQEFNTRNDDVTPVREALDDDEKERYALNVALQMFTRRIVIQERGEDLQLGVKSYQKKINLTRPDTYRSDLKRMTPYTAYPDSQGIIYEDEMNRNRLMRTDKLHKFSDGTLNHVRTALNDIAIGIEMD</sequence>
<evidence type="ECO:0000256" key="1">
    <source>
        <dbReference type="SAM" id="MobiDB-lite"/>
    </source>
</evidence>
<dbReference type="EMBL" id="BKCJ010005840">
    <property type="protein sequence ID" value="GEU68924.1"/>
    <property type="molecule type" value="Genomic_DNA"/>
</dbReference>